<comment type="caution">
    <text evidence="3">The sequence shown here is derived from an EMBL/GenBank/DDBJ whole genome shotgun (WGS) entry which is preliminary data.</text>
</comment>
<proteinExistence type="inferred from homology"/>
<evidence type="ECO:0000313" key="4">
    <source>
        <dbReference type="Proteomes" id="UP000176650"/>
    </source>
</evidence>
<keyword evidence="2" id="KW-0560">Oxidoreductase</keyword>
<dbReference type="AlphaFoldDB" id="A0A1F5BTA4"/>
<dbReference type="FunFam" id="3.40.50.720:FF:000084">
    <property type="entry name" value="Short-chain dehydrogenase reductase"/>
    <property type="match status" value="1"/>
</dbReference>
<dbReference type="GO" id="GO:0016616">
    <property type="term" value="F:oxidoreductase activity, acting on the CH-OH group of donors, NAD or NADP as acceptor"/>
    <property type="evidence" value="ECO:0007669"/>
    <property type="project" value="TreeGrafter"/>
</dbReference>
<dbReference type="PRINTS" id="PR00080">
    <property type="entry name" value="SDRFAMILY"/>
</dbReference>
<dbReference type="Gene3D" id="3.40.50.720">
    <property type="entry name" value="NAD(P)-binding Rossmann-like Domain"/>
    <property type="match status" value="1"/>
</dbReference>
<dbReference type="CDD" id="cd05233">
    <property type="entry name" value="SDR_c"/>
    <property type="match status" value="1"/>
</dbReference>
<dbReference type="GO" id="GO:0048038">
    <property type="term" value="F:quinone binding"/>
    <property type="evidence" value="ECO:0007669"/>
    <property type="project" value="TreeGrafter"/>
</dbReference>
<dbReference type="SUPFAM" id="SSF51735">
    <property type="entry name" value="NAD(P)-binding Rossmann-fold domains"/>
    <property type="match status" value="1"/>
</dbReference>
<evidence type="ECO:0008006" key="5">
    <source>
        <dbReference type="Google" id="ProtNLM"/>
    </source>
</evidence>
<name>A0A1F5BTA4_9BACT</name>
<dbReference type="Proteomes" id="UP000176650">
    <property type="component" value="Unassembled WGS sequence"/>
</dbReference>
<dbReference type="STRING" id="1797298.A2988_05005"/>
<dbReference type="PANTHER" id="PTHR42760:SF133">
    <property type="entry name" value="3-OXOACYL-[ACYL-CARRIER-PROTEIN] REDUCTASE"/>
    <property type="match status" value="1"/>
</dbReference>
<dbReference type="Pfam" id="PF13561">
    <property type="entry name" value="adh_short_C2"/>
    <property type="match status" value="1"/>
</dbReference>
<protein>
    <recommendedName>
        <fullName evidence="5">3-oxoacyl-ACP reductase</fullName>
    </recommendedName>
</protein>
<sequence>MELKNKVVLITGSSSGIGKATALRFAKEGCKLVINYHKNRKGGEETLKGIRKIGSEAILVKADISKPKEIEKLFKIAFKKFRRIDILINNAALTGDTRREFLDTPPKKILEVINTDLISVMICSQHAVKIMRKRGGKILNTSSIRGIDYAGSTGSMVYAAAKAGVNSFTKTLAKKVAPTILVNAIAPGHVKTRAYDGRKPADIKNLINKTYLKRFITPEEIADAFVFLAKNDAITGQVITVDAGRTLLG</sequence>
<reference evidence="3 4" key="1">
    <citation type="journal article" date="2016" name="Nat. Commun.">
        <title>Thousands of microbial genomes shed light on interconnected biogeochemical processes in an aquifer system.</title>
        <authorList>
            <person name="Anantharaman K."/>
            <person name="Brown C.T."/>
            <person name="Hug L.A."/>
            <person name="Sharon I."/>
            <person name="Castelle C.J."/>
            <person name="Probst A.J."/>
            <person name="Thomas B.C."/>
            <person name="Singh A."/>
            <person name="Wilkins M.J."/>
            <person name="Karaoz U."/>
            <person name="Brodie E.L."/>
            <person name="Williams K.H."/>
            <person name="Hubbard S.S."/>
            <person name="Banfield J.F."/>
        </authorList>
    </citation>
    <scope>NUCLEOTIDE SEQUENCE [LARGE SCALE GENOMIC DNA]</scope>
</reference>
<dbReference type="PANTHER" id="PTHR42760">
    <property type="entry name" value="SHORT-CHAIN DEHYDROGENASES/REDUCTASES FAMILY MEMBER"/>
    <property type="match status" value="1"/>
</dbReference>
<comment type="similarity">
    <text evidence="1">Belongs to the short-chain dehydrogenases/reductases (SDR) family.</text>
</comment>
<evidence type="ECO:0000256" key="2">
    <source>
        <dbReference type="ARBA" id="ARBA00023002"/>
    </source>
</evidence>
<dbReference type="InterPro" id="IPR036291">
    <property type="entry name" value="NAD(P)-bd_dom_sf"/>
</dbReference>
<dbReference type="GO" id="GO:0006633">
    <property type="term" value="P:fatty acid biosynthetic process"/>
    <property type="evidence" value="ECO:0007669"/>
    <property type="project" value="TreeGrafter"/>
</dbReference>
<accession>A0A1F5BTA4</accession>
<evidence type="ECO:0000313" key="3">
    <source>
        <dbReference type="EMBL" id="OGD33794.1"/>
    </source>
</evidence>
<dbReference type="PRINTS" id="PR00081">
    <property type="entry name" value="GDHRDH"/>
</dbReference>
<organism evidence="3 4">
    <name type="scientific">Candidatus Azambacteria bacterium RIFCSPLOWO2_01_FULL_46_25</name>
    <dbReference type="NCBI Taxonomy" id="1797298"/>
    <lineage>
        <taxon>Bacteria</taxon>
        <taxon>Candidatus Azamiibacteriota</taxon>
    </lineage>
</organism>
<gene>
    <name evidence="3" type="ORF">A2988_05005</name>
</gene>
<dbReference type="EMBL" id="MEYS01000004">
    <property type="protein sequence ID" value="OGD33794.1"/>
    <property type="molecule type" value="Genomic_DNA"/>
</dbReference>
<dbReference type="InterPro" id="IPR002347">
    <property type="entry name" value="SDR_fam"/>
</dbReference>
<evidence type="ECO:0000256" key="1">
    <source>
        <dbReference type="ARBA" id="ARBA00006484"/>
    </source>
</evidence>